<dbReference type="Pfam" id="PF08031">
    <property type="entry name" value="BBE"/>
    <property type="match status" value="1"/>
</dbReference>
<reference evidence="9" key="2">
    <citation type="submission" date="2021-03" db="UniProtKB">
        <authorList>
            <consortium name="EnsemblPlants"/>
        </authorList>
    </citation>
    <scope>IDENTIFICATION</scope>
</reference>
<keyword evidence="3" id="KW-0285">Flavoprotein</keyword>
<evidence type="ECO:0000256" key="2">
    <source>
        <dbReference type="ARBA" id="ARBA00005466"/>
    </source>
</evidence>
<evidence type="ECO:0000256" key="3">
    <source>
        <dbReference type="ARBA" id="ARBA00022630"/>
    </source>
</evidence>
<dbReference type="Gene3D" id="3.30.465.10">
    <property type="match status" value="1"/>
</dbReference>
<dbReference type="Gene3D" id="3.40.462.20">
    <property type="match status" value="1"/>
</dbReference>
<evidence type="ECO:0000256" key="1">
    <source>
        <dbReference type="ARBA" id="ARBA00001974"/>
    </source>
</evidence>
<evidence type="ECO:0000256" key="5">
    <source>
        <dbReference type="ARBA" id="ARBA00022827"/>
    </source>
</evidence>
<dbReference type="InterPro" id="IPR016167">
    <property type="entry name" value="FAD-bd_PCMH_sub1"/>
</dbReference>
<evidence type="ECO:0000313" key="10">
    <source>
        <dbReference type="Proteomes" id="UP000596661"/>
    </source>
</evidence>
<dbReference type="Pfam" id="PF01565">
    <property type="entry name" value="FAD_binding_4"/>
    <property type="match status" value="1"/>
</dbReference>
<dbReference type="InterPro" id="IPR012951">
    <property type="entry name" value="BBE"/>
</dbReference>
<sequence length="733" mass="81660">MLKNMEDNDALLTSAFINTLLTKHSNSSHPISKALIHTPNDMSFTPTLQSHIRNLRFNNSTTRKPLLIVVPTHVSHIQTAVISAQTHNLQMKIRSGGHDYEGLSYTSSTETRFFLLDMQKLCSIDLDLATETAWVQSGATLGELYYKIAQNSKVHGFPAGVCPSVGVGGHFSGAGYGNMMRKYGLTVDHIVDAQLVNVEGRVLDRMSMGEDLFWAIRGGGGASFGVVLAYKINLVRIPETVTVFKVERTQEQNAVNDVVFRWQEVAPKLDEDLFIRMILDVVKSSQTGEKTLRVSFVALYLGDSDRLISIMRKSFPEMGLRKSDCIETNWVQSSFFFFNIPMGTPEEYLLRRKPEKLVHLKRKSDYLKKPISKDGLNEIFKKMVELEYPALFFNPYGGRMAEIPTNATPFPHRLNLAKIQYKLNWDEPGTEASSYYIGLMRKLYDHMTPYVSNNPRESYLNYRDLDLGINDHDWKTNNYRTAHDLGITHFKENFWRLVEIKRKVDPGNFFRNEQSIPVIPLEKLGSFLLTRKISIVGDQSIPLIPLEKTVDLEYLVFGDSKAVVILLVFADSMVAKAFAANVTYDKYVSSAASAASTAHVVCVAWKMVAYVVSTWKVVGSMVFAASMTYVAWKPAASVESTASMPSVAWKAAAFMMSAASMAFAAFVVDAATFVMYAASMESAAFVVDVVAFVVSIASVVFAVSAACSSLAFATSMMTSKEKGTFAKVMTKDT</sequence>
<evidence type="ECO:0000259" key="8">
    <source>
        <dbReference type="PROSITE" id="PS51387"/>
    </source>
</evidence>
<feature type="transmembrane region" description="Helical" evidence="7">
    <location>
        <begin position="689"/>
        <end position="713"/>
    </location>
</feature>
<keyword evidence="7" id="KW-0812">Transmembrane</keyword>
<dbReference type="Proteomes" id="UP000596661">
    <property type="component" value="Chromosome 9"/>
</dbReference>
<evidence type="ECO:0000256" key="4">
    <source>
        <dbReference type="ARBA" id="ARBA00022729"/>
    </source>
</evidence>
<dbReference type="GO" id="GO:0016491">
    <property type="term" value="F:oxidoreductase activity"/>
    <property type="evidence" value="ECO:0007669"/>
    <property type="project" value="InterPro"/>
</dbReference>
<evidence type="ECO:0000313" key="9">
    <source>
        <dbReference type="EnsemblPlants" id="cds.evm.model.09.782"/>
    </source>
</evidence>
<keyword evidence="7" id="KW-0472">Membrane</keyword>
<feature type="domain" description="FAD-binding PCMH-type" evidence="8">
    <location>
        <begin position="61"/>
        <end position="237"/>
    </location>
</feature>
<organism evidence="9 10">
    <name type="scientific">Cannabis sativa</name>
    <name type="common">Hemp</name>
    <name type="synonym">Marijuana</name>
    <dbReference type="NCBI Taxonomy" id="3483"/>
    <lineage>
        <taxon>Eukaryota</taxon>
        <taxon>Viridiplantae</taxon>
        <taxon>Streptophyta</taxon>
        <taxon>Embryophyta</taxon>
        <taxon>Tracheophyta</taxon>
        <taxon>Spermatophyta</taxon>
        <taxon>Magnoliopsida</taxon>
        <taxon>eudicotyledons</taxon>
        <taxon>Gunneridae</taxon>
        <taxon>Pentapetalae</taxon>
        <taxon>rosids</taxon>
        <taxon>fabids</taxon>
        <taxon>Rosales</taxon>
        <taxon>Cannabaceae</taxon>
        <taxon>Cannabis</taxon>
    </lineage>
</organism>
<dbReference type="Gramene" id="evm.model.09.782">
    <property type="protein sequence ID" value="cds.evm.model.09.782"/>
    <property type="gene ID" value="evm.TU.09.782"/>
</dbReference>
<keyword evidence="6" id="KW-0325">Glycoprotein</keyword>
<dbReference type="InterPro" id="IPR016169">
    <property type="entry name" value="FAD-bd_PCMH_sub2"/>
</dbReference>
<dbReference type="InterPro" id="IPR006094">
    <property type="entry name" value="Oxid_FAD_bind_N"/>
</dbReference>
<dbReference type="PANTHER" id="PTHR32448">
    <property type="entry name" value="OS08G0158400 PROTEIN"/>
    <property type="match status" value="1"/>
</dbReference>
<keyword evidence="5" id="KW-0274">FAD</keyword>
<name>A0A803QHC6_CANSA</name>
<dbReference type="Gene3D" id="3.30.43.10">
    <property type="entry name" value="Uridine Diphospho-n-acetylenolpyruvylglucosamine Reductase, domain 2"/>
    <property type="match status" value="1"/>
</dbReference>
<keyword evidence="4" id="KW-0732">Signal</keyword>
<dbReference type="PROSITE" id="PS51387">
    <property type="entry name" value="FAD_PCMH"/>
    <property type="match status" value="1"/>
</dbReference>
<feature type="transmembrane region" description="Helical" evidence="7">
    <location>
        <begin position="653"/>
        <end position="677"/>
    </location>
</feature>
<proteinExistence type="inferred from homology"/>
<dbReference type="InterPro" id="IPR036318">
    <property type="entry name" value="FAD-bd_PCMH-like_sf"/>
</dbReference>
<dbReference type="OMA" id="LDRTPQT"/>
<dbReference type="EnsemblPlants" id="evm.model.09.782">
    <property type="protein sequence ID" value="cds.evm.model.09.782"/>
    <property type="gene ID" value="evm.TU.09.782"/>
</dbReference>
<keyword evidence="7" id="KW-1133">Transmembrane helix</keyword>
<protein>
    <recommendedName>
        <fullName evidence="8">FAD-binding PCMH-type domain-containing protein</fullName>
    </recommendedName>
</protein>
<dbReference type="AlphaFoldDB" id="A0A803QHC6"/>
<accession>A0A803QHC6</accession>
<evidence type="ECO:0000256" key="7">
    <source>
        <dbReference type="SAM" id="Phobius"/>
    </source>
</evidence>
<dbReference type="SUPFAM" id="SSF56176">
    <property type="entry name" value="FAD-binding/transporter-associated domain-like"/>
    <property type="match status" value="1"/>
</dbReference>
<reference evidence="9" key="1">
    <citation type="submission" date="2018-11" db="EMBL/GenBank/DDBJ databases">
        <authorList>
            <person name="Grassa J C."/>
        </authorList>
    </citation>
    <scope>NUCLEOTIDE SEQUENCE [LARGE SCALE GENOMIC DNA]</scope>
</reference>
<dbReference type="GO" id="GO:0071949">
    <property type="term" value="F:FAD binding"/>
    <property type="evidence" value="ECO:0007669"/>
    <property type="project" value="InterPro"/>
</dbReference>
<comment type="similarity">
    <text evidence="2">Belongs to the oxygen-dependent FAD-linked oxidoreductase family.</text>
</comment>
<dbReference type="EMBL" id="UZAU01000736">
    <property type="status" value="NOT_ANNOTATED_CDS"/>
    <property type="molecule type" value="Genomic_DNA"/>
</dbReference>
<feature type="transmembrane region" description="Helical" evidence="7">
    <location>
        <begin position="607"/>
        <end position="632"/>
    </location>
</feature>
<dbReference type="InterPro" id="IPR016166">
    <property type="entry name" value="FAD-bd_PCMH"/>
</dbReference>
<evidence type="ECO:0000256" key="6">
    <source>
        <dbReference type="ARBA" id="ARBA00023180"/>
    </source>
</evidence>
<keyword evidence="10" id="KW-1185">Reference proteome</keyword>
<comment type="cofactor">
    <cofactor evidence="1">
        <name>FAD</name>
        <dbReference type="ChEBI" id="CHEBI:57692"/>
    </cofactor>
</comment>